<evidence type="ECO:0000313" key="3">
    <source>
        <dbReference type="Proteomes" id="UP000076420"/>
    </source>
</evidence>
<dbReference type="AlphaFoldDB" id="A0A2C9M5H3"/>
<accession>A0A2C9M5H3</accession>
<evidence type="ECO:0000313" key="2">
    <source>
        <dbReference type="EnsemblMetazoa" id="BGLB038755-PA"/>
    </source>
</evidence>
<dbReference type="KEGG" id="bgt:106077164"/>
<dbReference type="VEuPathDB" id="VectorBase:BGLB038755"/>
<reference evidence="2" key="1">
    <citation type="submission" date="2020-05" db="UniProtKB">
        <authorList>
            <consortium name="EnsemblMetazoa"/>
        </authorList>
    </citation>
    <scope>IDENTIFICATION</scope>
    <source>
        <strain evidence="2">BB02</strain>
    </source>
</reference>
<feature type="compositionally biased region" description="Low complexity" evidence="1">
    <location>
        <begin position="116"/>
        <end position="131"/>
    </location>
</feature>
<dbReference type="InterPro" id="IPR046805">
    <property type="entry name" value="Tra1_ring"/>
</dbReference>
<name>A0A2C9M5H3_BIOGL</name>
<dbReference type="VEuPathDB" id="VectorBase:BGLAX_050123"/>
<protein>
    <submittedName>
        <fullName evidence="2">Uncharacterized protein</fullName>
    </submittedName>
</protein>
<evidence type="ECO:0000256" key="1">
    <source>
        <dbReference type="SAM" id="MobiDB-lite"/>
    </source>
</evidence>
<sequence>MNTIIAQGKVLEVGETLTYLGTILDNQMSEPTLVKPVKEPASLEHRKLAVDLADIIIKWELMRIKEDLEASGEPQASLEHRKLAVDLADIIIKWELMRIKEDLEASGEPQSPNPDSATAAAGGVSATPSAAIKRSLSSVNSPQEPKKVKVAGAAGRSDVNKPIDKQYCDCVANFLLRIACQVNEAASGAVGHTSAGEMLSKRCVALLKLTLRPDVWPNVDLKLSFFDKLLSTATSAQPNISNIVVALELLEFLIGIM</sequence>
<dbReference type="Proteomes" id="UP000076420">
    <property type="component" value="Unassembled WGS sequence"/>
</dbReference>
<feature type="region of interest" description="Disordered" evidence="1">
    <location>
        <begin position="103"/>
        <end position="154"/>
    </location>
</feature>
<dbReference type="EnsemblMetazoa" id="BGLB038755-RA">
    <property type="protein sequence ID" value="BGLB038755-PA"/>
    <property type="gene ID" value="BGLB038755"/>
</dbReference>
<dbReference type="STRING" id="6526.A0A2C9M5H3"/>
<dbReference type="Pfam" id="PF20206">
    <property type="entry name" value="Tra1_ring"/>
    <property type="match status" value="1"/>
</dbReference>
<gene>
    <name evidence="2" type="primary">106077164</name>
</gene>
<proteinExistence type="predicted"/>
<organism evidence="2 3">
    <name type="scientific">Biomphalaria glabrata</name>
    <name type="common">Bloodfluke planorb</name>
    <name type="synonym">Freshwater snail</name>
    <dbReference type="NCBI Taxonomy" id="6526"/>
    <lineage>
        <taxon>Eukaryota</taxon>
        <taxon>Metazoa</taxon>
        <taxon>Spiralia</taxon>
        <taxon>Lophotrochozoa</taxon>
        <taxon>Mollusca</taxon>
        <taxon>Gastropoda</taxon>
        <taxon>Heterobranchia</taxon>
        <taxon>Euthyneura</taxon>
        <taxon>Panpulmonata</taxon>
        <taxon>Hygrophila</taxon>
        <taxon>Lymnaeoidea</taxon>
        <taxon>Planorbidae</taxon>
        <taxon>Biomphalaria</taxon>
    </lineage>
</organism>